<dbReference type="InterPro" id="IPR002376">
    <property type="entry name" value="Formyl_transf_N"/>
</dbReference>
<feature type="active site" description="Proton donor" evidence="4">
    <location>
        <position position="109"/>
    </location>
</feature>
<dbReference type="GO" id="GO:0004644">
    <property type="term" value="F:phosphoribosylglycinamide formyltransferase activity"/>
    <property type="evidence" value="ECO:0007669"/>
    <property type="project" value="UniProtKB-UniRule"/>
</dbReference>
<sequence>MTNLGVLISGRGSNLEALINASNKKEIPAKIAVVISDKSDAFGLERARKHNIEAVYINPDDFKGKDAYEQGIVKTLKKHNVNLVCLAGYMRIAGKVLIDSYKSKIINIHPSLLPAFPGLNAQKQALEHGVKISGATVHFVDEGCDTGPIIVQSAVPVLAGDTIEILSSRILAEEHKLYPLAVKYFAEGKLKIEGRRVIIQ</sequence>
<evidence type="ECO:0000313" key="6">
    <source>
        <dbReference type="EMBL" id="KAF0133406.1"/>
    </source>
</evidence>
<dbReference type="EMBL" id="WPAF01000027">
    <property type="protein sequence ID" value="KAF0133406.1"/>
    <property type="molecule type" value="Genomic_DNA"/>
</dbReference>
<dbReference type="Pfam" id="PF00551">
    <property type="entry name" value="Formyl_trans_N"/>
    <property type="match status" value="1"/>
</dbReference>
<comment type="pathway">
    <text evidence="1 4">Purine metabolism; IMP biosynthesis via de novo pathway; N(2)-formyl-N(1)-(5-phospho-D-ribosyl)glycinamide from N(1)-(5-phospho-D-ribosyl)glycinamide (10-formyl THF route): step 1/1.</text>
</comment>
<reference evidence="6 7" key="1">
    <citation type="submission" date="2019-12" db="EMBL/GenBank/DDBJ databases">
        <authorList>
            <person name="Wolfe R."/>
            <person name="Danczak R."/>
            <person name="Wilkins M."/>
        </authorList>
    </citation>
    <scope>NUCLEOTIDE SEQUENCE [LARGE SCALE GENOMIC DNA]</scope>
    <source>
        <strain evidence="6">X2_MaxBin.013</strain>
    </source>
</reference>
<feature type="domain" description="Formyl transferase N-terminal" evidence="5">
    <location>
        <begin position="5"/>
        <end position="182"/>
    </location>
</feature>
<dbReference type="HAMAP" id="MF_01930">
    <property type="entry name" value="PurN"/>
    <property type="match status" value="1"/>
</dbReference>
<comment type="function">
    <text evidence="4">Catalyzes the transfer of a formyl group from 10-formyltetrahydrofolate to 5-phospho-ribosyl-glycinamide (GAR), producing 5-phospho-ribosyl-N-formylglycinamide (FGAR) and tetrahydrofolate.</text>
</comment>
<evidence type="ECO:0000256" key="3">
    <source>
        <dbReference type="ARBA" id="ARBA00022755"/>
    </source>
</evidence>
<evidence type="ECO:0000313" key="7">
    <source>
        <dbReference type="Proteomes" id="UP000488506"/>
    </source>
</evidence>
<dbReference type="EC" id="2.1.2.2" evidence="4"/>
<dbReference type="GO" id="GO:0006189">
    <property type="term" value="P:'de novo' IMP biosynthetic process"/>
    <property type="evidence" value="ECO:0007669"/>
    <property type="project" value="UniProtKB-UniRule"/>
</dbReference>
<comment type="similarity">
    <text evidence="4">Belongs to the GART family.</text>
</comment>
<evidence type="ECO:0000256" key="1">
    <source>
        <dbReference type="ARBA" id="ARBA00005054"/>
    </source>
</evidence>
<comment type="caution">
    <text evidence="6">The sequence shown here is derived from an EMBL/GenBank/DDBJ whole genome shotgun (WGS) entry which is preliminary data.</text>
</comment>
<organism evidence="6 7">
    <name type="scientific">Candidatus Saganbacteria bacterium</name>
    <dbReference type="NCBI Taxonomy" id="2575572"/>
    <lineage>
        <taxon>Bacteria</taxon>
        <taxon>Bacillati</taxon>
        <taxon>Saganbacteria</taxon>
    </lineage>
</organism>
<dbReference type="SUPFAM" id="SSF53328">
    <property type="entry name" value="Formyltransferase"/>
    <property type="match status" value="1"/>
</dbReference>
<feature type="binding site" evidence="4">
    <location>
        <begin position="12"/>
        <end position="14"/>
    </location>
    <ligand>
        <name>N(1)-(5-phospho-beta-D-ribosyl)glycinamide</name>
        <dbReference type="ChEBI" id="CHEBI:143788"/>
    </ligand>
</feature>
<accession>A0A833L083</accession>
<dbReference type="PANTHER" id="PTHR43369:SF2">
    <property type="entry name" value="PHOSPHORIBOSYLGLYCINAMIDE FORMYLTRANSFERASE"/>
    <property type="match status" value="1"/>
</dbReference>
<feature type="site" description="Raises pKa of active site His" evidence="4">
    <location>
        <position position="145"/>
    </location>
</feature>
<keyword evidence="3 4" id="KW-0658">Purine biosynthesis</keyword>
<comment type="catalytic activity">
    <reaction evidence="4">
        <text>N(1)-(5-phospho-beta-D-ribosyl)glycinamide + (6R)-10-formyltetrahydrofolate = N(2)-formyl-N(1)-(5-phospho-beta-D-ribosyl)glycinamide + (6S)-5,6,7,8-tetrahydrofolate + H(+)</text>
        <dbReference type="Rhea" id="RHEA:15053"/>
        <dbReference type="ChEBI" id="CHEBI:15378"/>
        <dbReference type="ChEBI" id="CHEBI:57453"/>
        <dbReference type="ChEBI" id="CHEBI:143788"/>
        <dbReference type="ChEBI" id="CHEBI:147286"/>
        <dbReference type="ChEBI" id="CHEBI:195366"/>
        <dbReference type="EC" id="2.1.2.2"/>
    </reaction>
</comment>
<feature type="binding site" evidence="4">
    <location>
        <position position="65"/>
    </location>
    <ligand>
        <name>(6R)-10-formyltetrahydrofolate</name>
        <dbReference type="ChEBI" id="CHEBI:195366"/>
    </ligand>
</feature>
<comment type="caution">
    <text evidence="4">Lacks conserved residue(s) required for the propagation of feature annotation.</text>
</comment>
<dbReference type="Gene3D" id="3.40.50.170">
    <property type="entry name" value="Formyl transferase, N-terminal domain"/>
    <property type="match status" value="1"/>
</dbReference>
<feature type="binding site" evidence="4">
    <location>
        <position position="107"/>
    </location>
    <ligand>
        <name>(6R)-10-formyltetrahydrofolate</name>
        <dbReference type="ChEBI" id="CHEBI:195366"/>
    </ligand>
</feature>
<evidence type="ECO:0000256" key="4">
    <source>
        <dbReference type="HAMAP-Rule" id="MF_01930"/>
    </source>
</evidence>
<gene>
    <name evidence="4" type="primary">purN</name>
    <name evidence="6" type="ORF">FD145_1316</name>
</gene>
<dbReference type="FunFam" id="3.40.50.170:FF:000007">
    <property type="entry name" value="Phosphoribosylglycinamide formyltransferase"/>
    <property type="match status" value="1"/>
</dbReference>
<protein>
    <recommendedName>
        <fullName evidence="4">Phosphoribosylglycinamide formyltransferase</fullName>
        <ecNumber evidence="4">2.1.2.2</ecNumber>
    </recommendedName>
    <alternativeName>
        <fullName evidence="4">5'-phosphoribosylglycinamide transformylase</fullName>
    </alternativeName>
    <alternativeName>
        <fullName evidence="4">GAR transformylase</fullName>
        <shortName evidence="4">GART</shortName>
    </alternativeName>
</protein>
<dbReference type="GO" id="GO:0005737">
    <property type="term" value="C:cytoplasm"/>
    <property type="evidence" value="ECO:0007669"/>
    <property type="project" value="TreeGrafter"/>
</dbReference>
<dbReference type="Proteomes" id="UP000488506">
    <property type="component" value="Unassembled WGS sequence"/>
</dbReference>
<keyword evidence="2 4" id="KW-0808">Transferase</keyword>
<evidence type="ECO:0000256" key="2">
    <source>
        <dbReference type="ARBA" id="ARBA00022679"/>
    </source>
</evidence>
<dbReference type="InterPro" id="IPR036477">
    <property type="entry name" value="Formyl_transf_N_sf"/>
</dbReference>
<evidence type="ECO:0000259" key="5">
    <source>
        <dbReference type="Pfam" id="PF00551"/>
    </source>
</evidence>
<name>A0A833L083_UNCSA</name>
<dbReference type="CDD" id="cd08645">
    <property type="entry name" value="FMT_core_GART"/>
    <property type="match status" value="1"/>
</dbReference>
<dbReference type="PANTHER" id="PTHR43369">
    <property type="entry name" value="PHOSPHORIBOSYLGLYCINAMIDE FORMYLTRANSFERASE"/>
    <property type="match status" value="1"/>
</dbReference>
<proteinExistence type="inferred from homology"/>
<dbReference type="AlphaFoldDB" id="A0A833L083"/>
<dbReference type="NCBIfam" id="TIGR00639">
    <property type="entry name" value="PurN"/>
    <property type="match status" value="1"/>
</dbReference>
<dbReference type="UniPathway" id="UPA00074">
    <property type="reaction ID" value="UER00126"/>
</dbReference>
<dbReference type="InterPro" id="IPR004607">
    <property type="entry name" value="GART"/>
</dbReference>